<gene>
    <name evidence="3" type="ORF">QE152_g31863</name>
</gene>
<feature type="domain" description="Transposable element P transposase-like RNase H C-terminal" evidence="2">
    <location>
        <begin position="245"/>
        <end position="279"/>
    </location>
</feature>
<dbReference type="Pfam" id="PF21789">
    <property type="entry name" value="TNP-like_RNaseH_C"/>
    <property type="match status" value="1"/>
</dbReference>
<dbReference type="InterPro" id="IPR048367">
    <property type="entry name" value="TNP-like_RNaseH_C"/>
</dbReference>
<keyword evidence="4" id="KW-1185">Reference proteome</keyword>
<dbReference type="EMBL" id="JASPKY010000449">
    <property type="protein sequence ID" value="KAK9696492.1"/>
    <property type="molecule type" value="Genomic_DNA"/>
</dbReference>
<evidence type="ECO:0008006" key="5">
    <source>
        <dbReference type="Google" id="ProtNLM"/>
    </source>
</evidence>
<evidence type="ECO:0000313" key="4">
    <source>
        <dbReference type="Proteomes" id="UP001458880"/>
    </source>
</evidence>
<protein>
    <recommendedName>
        <fullName evidence="5">Transposase</fullName>
    </recommendedName>
</protein>
<evidence type="ECO:0000313" key="3">
    <source>
        <dbReference type="EMBL" id="KAK9696492.1"/>
    </source>
</evidence>
<accession>A0AAW1J121</accession>
<dbReference type="InterPro" id="IPR048366">
    <property type="entry name" value="TNP-like_GBD"/>
</dbReference>
<comment type="caution">
    <text evidence="3">The sequence shown here is derived from an EMBL/GenBank/DDBJ whole genome shotgun (WGS) entry which is preliminary data.</text>
</comment>
<evidence type="ECO:0000259" key="1">
    <source>
        <dbReference type="Pfam" id="PF21788"/>
    </source>
</evidence>
<sequence length="390" mass="44870">MAMCKSLGAVLDWKNNMKPWIIHPSTKEKVFVYIYQYCHLHELIWINAVYIILDACHMIKLIRNSLAKVEFLQTINGKATWLCIKKLQSYQSKQGLLAGNKLTGTHINFEQKIMNVHLAAQVLSKSVSAALRFCQSDLELSQFEDSEATSIFCEIFNNAFDILNSRCTFAKYQYNRPISEATYKSMKLQIREIINYIENVKLPSGQTILTSQKKTGFLGIIINLKNVFNLYDAYHKRNLKYLSTYKLSQDHLEIFFSAVRSRFGMNNNPSALQFKYAYKRLLTRAQIGGSIYGNVTELSYMPILYATPNITPQEEIDTIFDMDNEDVGDHDYLSSFYTLSPFIEDIIKYIAGYVTKKVVAEINCNKYKEAIITQNCTSSLQKKKSMGYPI</sequence>
<feature type="domain" description="Transposable element P transposase-like GTP-binding insertion" evidence="1">
    <location>
        <begin position="56"/>
        <end position="172"/>
    </location>
</feature>
<name>A0AAW1J121_POPJA</name>
<reference evidence="3 4" key="1">
    <citation type="journal article" date="2024" name="BMC Genomics">
        <title>De novo assembly and annotation of Popillia japonica's genome with initial clues to its potential as an invasive pest.</title>
        <authorList>
            <person name="Cucini C."/>
            <person name="Boschi S."/>
            <person name="Funari R."/>
            <person name="Cardaioli E."/>
            <person name="Iannotti N."/>
            <person name="Marturano G."/>
            <person name="Paoli F."/>
            <person name="Bruttini M."/>
            <person name="Carapelli A."/>
            <person name="Frati F."/>
            <person name="Nardi F."/>
        </authorList>
    </citation>
    <scope>NUCLEOTIDE SEQUENCE [LARGE SCALE GENOMIC DNA]</scope>
    <source>
        <strain evidence="3">DMR45628</strain>
    </source>
</reference>
<dbReference type="Proteomes" id="UP001458880">
    <property type="component" value="Unassembled WGS sequence"/>
</dbReference>
<dbReference type="PANTHER" id="PTHR47577">
    <property type="entry name" value="THAP DOMAIN-CONTAINING PROTEIN 6"/>
    <property type="match status" value="1"/>
</dbReference>
<dbReference type="PANTHER" id="PTHR47577:SF2">
    <property type="entry name" value="THAP DOMAIN CONTAINING 9"/>
    <property type="match status" value="1"/>
</dbReference>
<evidence type="ECO:0000259" key="2">
    <source>
        <dbReference type="Pfam" id="PF21789"/>
    </source>
</evidence>
<dbReference type="Pfam" id="PF21788">
    <property type="entry name" value="TNP-like_GBD"/>
    <property type="match status" value="1"/>
</dbReference>
<proteinExistence type="predicted"/>
<organism evidence="3 4">
    <name type="scientific">Popillia japonica</name>
    <name type="common">Japanese beetle</name>
    <dbReference type="NCBI Taxonomy" id="7064"/>
    <lineage>
        <taxon>Eukaryota</taxon>
        <taxon>Metazoa</taxon>
        <taxon>Ecdysozoa</taxon>
        <taxon>Arthropoda</taxon>
        <taxon>Hexapoda</taxon>
        <taxon>Insecta</taxon>
        <taxon>Pterygota</taxon>
        <taxon>Neoptera</taxon>
        <taxon>Endopterygota</taxon>
        <taxon>Coleoptera</taxon>
        <taxon>Polyphaga</taxon>
        <taxon>Scarabaeiformia</taxon>
        <taxon>Scarabaeidae</taxon>
        <taxon>Rutelinae</taxon>
        <taxon>Popillia</taxon>
    </lineage>
</organism>
<dbReference type="AlphaFoldDB" id="A0AAW1J121"/>